<dbReference type="GO" id="GO:0003677">
    <property type="term" value="F:DNA binding"/>
    <property type="evidence" value="ECO:0007669"/>
    <property type="project" value="UniProtKB-KW"/>
</dbReference>
<keyword evidence="6" id="KW-1185">Reference proteome</keyword>
<organism evidence="5 6">
    <name type="scientific">Amycolatopsis australiensis</name>
    <dbReference type="NCBI Taxonomy" id="546364"/>
    <lineage>
        <taxon>Bacteria</taxon>
        <taxon>Bacillati</taxon>
        <taxon>Actinomycetota</taxon>
        <taxon>Actinomycetes</taxon>
        <taxon>Pseudonocardiales</taxon>
        <taxon>Pseudonocardiaceae</taxon>
        <taxon>Amycolatopsis</taxon>
    </lineage>
</organism>
<dbReference type="PROSITE" id="PS50987">
    <property type="entry name" value="HTH_ARSR_2"/>
    <property type="match status" value="1"/>
</dbReference>
<dbReference type="PANTHER" id="PTHR33154:SF12">
    <property type="entry name" value="TRANSCRIPTIONAL REGULATORY PROTEIN"/>
    <property type="match status" value="1"/>
</dbReference>
<evidence type="ECO:0000256" key="3">
    <source>
        <dbReference type="ARBA" id="ARBA00023163"/>
    </source>
</evidence>
<evidence type="ECO:0000256" key="1">
    <source>
        <dbReference type="ARBA" id="ARBA00023015"/>
    </source>
</evidence>
<evidence type="ECO:0000256" key="2">
    <source>
        <dbReference type="ARBA" id="ARBA00023125"/>
    </source>
</evidence>
<evidence type="ECO:0000313" key="5">
    <source>
        <dbReference type="EMBL" id="SFW58933.1"/>
    </source>
</evidence>
<dbReference type="EMBL" id="FPJG01000006">
    <property type="protein sequence ID" value="SFW58933.1"/>
    <property type="molecule type" value="Genomic_DNA"/>
</dbReference>
<evidence type="ECO:0000313" key="6">
    <source>
        <dbReference type="Proteomes" id="UP000182740"/>
    </source>
</evidence>
<proteinExistence type="predicted"/>
<dbReference type="SUPFAM" id="SSF46785">
    <property type="entry name" value="Winged helix' DNA-binding domain"/>
    <property type="match status" value="1"/>
</dbReference>
<sequence>MELYLDRCQIVEGKAVARTLPQPAREAIEIVTVLQALADPVRLEIVRELAAETEPRSCALEEYDLDITAATLSHHWRVLREAGLTTTTVEGRRRWIVLRRDDIQARFPGLLDAVLAQQPSAQGA</sequence>
<feature type="domain" description="HTH arsR-type" evidence="4">
    <location>
        <begin position="22"/>
        <end position="118"/>
    </location>
</feature>
<dbReference type="AlphaFoldDB" id="A0A1K1QGR3"/>
<dbReference type="GO" id="GO:0003700">
    <property type="term" value="F:DNA-binding transcription factor activity"/>
    <property type="evidence" value="ECO:0007669"/>
    <property type="project" value="InterPro"/>
</dbReference>
<dbReference type="SMART" id="SM00418">
    <property type="entry name" value="HTH_ARSR"/>
    <property type="match status" value="1"/>
</dbReference>
<name>A0A1K1QGR3_9PSEU</name>
<dbReference type="InterPro" id="IPR036388">
    <property type="entry name" value="WH-like_DNA-bd_sf"/>
</dbReference>
<keyword evidence="2 5" id="KW-0238">DNA-binding</keyword>
<dbReference type="InterPro" id="IPR001845">
    <property type="entry name" value="HTH_ArsR_DNA-bd_dom"/>
</dbReference>
<dbReference type="Gene3D" id="1.10.10.10">
    <property type="entry name" value="Winged helix-like DNA-binding domain superfamily/Winged helix DNA-binding domain"/>
    <property type="match status" value="1"/>
</dbReference>
<dbReference type="InterPro" id="IPR051081">
    <property type="entry name" value="HTH_MetalResp_TranReg"/>
</dbReference>
<accession>A0A1K1QGR3</accession>
<gene>
    <name evidence="5" type="ORF">SAMN04489730_1768</name>
</gene>
<dbReference type="CDD" id="cd00090">
    <property type="entry name" value="HTH_ARSR"/>
    <property type="match status" value="1"/>
</dbReference>
<dbReference type="PANTHER" id="PTHR33154">
    <property type="entry name" value="TRANSCRIPTIONAL REGULATOR, ARSR FAMILY"/>
    <property type="match status" value="1"/>
</dbReference>
<dbReference type="Pfam" id="PF12840">
    <property type="entry name" value="HTH_20"/>
    <property type="match status" value="1"/>
</dbReference>
<evidence type="ECO:0000259" key="4">
    <source>
        <dbReference type="PROSITE" id="PS50987"/>
    </source>
</evidence>
<dbReference type="InterPro" id="IPR011991">
    <property type="entry name" value="ArsR-like_HTH"/>
</dbReference>
<reference evidence="6" key="1">
    <citation type="submission" date="2016-11" db="EMBL/GenBank/DDBJ databases">
        <authorList>
            <person name="Varghese N."/>
            <person name="Submissions S."/>
        </authorList>
    </citation>
    <scope>NUCLEOTIDE SEQUENCE [LARGE SCALE GENOMIC DNA]</scope>
    <source>
        <strain evidence="6">DSM 44671</strain>
    </source>
</reference>
<protein>
    <submittedName>
        <fullName evidence="5">DNA-binding transcriptional regulator, ArsR family</fullName>
    </submittedName>
</protein>
<dbReference type="InterPro" id="IPR036390">
    <property type="entry name" value="WH_DNA-bd_sf"/>
</dbReference>
<dbReference type="Proteomes" id="UP000182740">
    <property type="component" value="Unassembled WGS sequence"/>
</dbReference>
<keyword evidence="1" id="KW-0805">Transcription regulation</keyword>
<keyword evidence="3" id="KW-0804">Transcription</keyword>